<dbReference type="AlphaFoldDB" id="A0A1I0TZ12"/>
<dbReference type="RefSeq" id="WP_090952221.1">
    <property type="nucleotide sequence ID" value="NZ_FOJS01000069.1"/>
</dbReference>
<accession>A0A1I0TZ12</accession>
<dbReference type="EMBL" id="FOJS01000069">
    <property type="protein sequence ID" value="SFA56116.1"/>
    <property type="molecule type" value="Genomic_DNA"/>
</dbReference>
<organism evidence="1 2">
    <name type="scientific">Parageobacillus thermantarcticus</name>
    <dbReference type="NCBI Taxonomy" id="186116"/>
    <lineage>
        <taxon>Bacteria</taxon>
        <taxon>Bacillati</taxon>
        <taxon>Bacillota</taxon>
        <taxon>Bacilli</taxon>
        <taxon>Bacillales</taxon>
        <taxon>Anoxybacillaceae</taxon>
        <taxon>Parageobacillus</taxon>
    </lineage>
</organism>
<gene>
    <name evidence="1" type="ORF">SAMN05192569_10698</name>
</gene>
<dbReference type="STRING" id="186116.SAMN05192569_10698"/>
<evidence type="ECO:0008006" key="3">
    <source>
        <dbReference type="Google" id="ProtNLM"/>
    </source>
</evidence>
<name>A0A1I0TZ12_9BACL</name>
<dbReference type="OrthoDB" id="2971983at2"/>
<reference evidence="2" key="1">
    <citation type="submission" date="2016-10" db="EMBL/GenBank/DDBJ databases">
        <authorList>
            <person name="Varghese N."/>
            <person name="Submissions S."/>
        </authorList>
    </citation>
    <scope>NUCLEOTIDE SEQUENCE [LARGE SCALE GENOMIC DNA]</scope>
    <source>
        <strain evidence="2">M1</strain>
    </source>
</reference>
<proteinExistence type="predicted"/>
<evidence type="ECO:0000313" key="2">
    <source>
        <dbReference type="Proteomes" id="UP000198650"/>
    </source>
</evidence>
<dbReference type="Proteomes" id="UP000198650">
    <property type="component" value="Unassembled WGS sequence"/>
</dbReference>
<dbReference type="Pfam" id="PF10049">
    <property type="entry name" value="DUF2283"/>
    <property type="match status" value="1"/>
</dbReference>
<keyword evidence="2" id="KW-1185">Reference proteome</keyword>
<evidence type="ECO:0000313" key="1">
    <source>
        <dbReference type="EMBL" id="SFA56116.1"/>
    </source>
</evidence>
<dbReference type="InterPro" id="IPR019270">
    <property type="entry name" value="DUF2283"/>
</dbReference>
<protein>
    <recommendedName>
        <fullName evidence="3">DUF2283 domain-containing protein</fullName>
    </recommendedName>
</protein>
<sequence>MYVQKENEKINYDKEHDVLYIFIGPPRMAYEDEVSPGIFLRKDDDTDEVIGAIIMGYRKIDIDHLINVIPFQIDFKRINEQFIN</sequence>